<reference evidence="8 9" key="1">
    <citation type="submission" date="2020-08" db="EMBL/GenBank/DDBJ databases">
        <title>Sequencing the genomes of 1000 actinobacteria strains.</title>
        <authorList>
            <person name="Klenk H.-P."/>
        </authorList>
    </citation>
    <scope>NUCLEOTIDE SEQUENCE [LARGE SCALE GENOMIC DNA]</scope>
    <source>
        <strain evidence="8 9">DSM 45507</strain>
    </source>
</reference>
<dbReference type="PROSITE" id="PS50035">
    <property type="entry name" value="PLD"/>
    <property type="match status" value="1"/>
</dbReference>
<evidence type="ECO:0000256" key="1">
    <source>
        <dbReference type="ARBA" id="ARBA00000798"/>
    </source>
</evidence>
<dbReference type="Gene3D" id="3.30.870.10">
    <property type="entry name" value="Endonuclease Chain A"/>
    <property type="match status" value="1"/>
</dbReference>
<dbReference type="EMBL" id="JACHMB010000001">
    <property type="protein sequence ID" value="MBB5773727.1"/>
    <property type="molecule type" value="Genomic_DNA"/>
</dbReference>
<dbReference type="InterPro" id="IPR051406">
    <property type="entry name" value="PLD_domain"/>
</dbReference>
<dbReference type="InterPro" id="IPR001736">
    <property type="entry name" value="PLipase_D/transphosphatidylase"/>
</dbReference>
<dbReference type="InterPro" id="IPR025202">
    <property type="entry name" value="PLD-like_dom"/>
</dbReference>
<comment type="caution">
    <text evidence="8">The sequence shown here is derived from an EMBL/GenBank/DDBJ whole genome shotgun (WGS) entry which is preliminary data.</text>
</comment>
<dbReference type="GO" id="GO:0016042">
    <property type="term" value="P:lipid catabolic process"/>
    <property type="evidence" value="ECO:0007669"/>
    <property type="project" value="UniProtKB-KW"/>
</dbReference>
<name>A0A7W9L7Q4_9ACTN</name>
<keyword evidence="5" id="KW-0442">Lipid degradation</keyword>
<evidence type="ECO:0000256" key="6">
    <source>
        <dbReference type="ARBA" id="ARBA00023098"/>
    </source>
</evidence>
<dbReference type="AlphaFoldDB" id="A0A7W9L7Q4"/>
<dbReference type="GO" id="GO:0016891">
    <property type="term" value="F:RNA endonuclease activity producing 5'-phosphomonoesters, hydrolytic mechanism"/>
    <property type="evidence" value="ECO:0007669"/>
    <property type="project" value="TreeGrafter"/>
</dbReference>
<keyword evidence="4" id="KW-0378">Hydrolase</keyword>
<proteinExistence type="inferred from homology"/>
<evidence type="ECO:0000313" key="9">
    <source>
        <dbReference type="Proteomes" id="UP000579153"/>
    </source>
</evidence>
<dbReference type="NCBIfam" id="NF038319">
    <property type="entry name" value="DISARM_DrmC_I"/>
    <property type="match status" value="1"/>
</dbReference>
<keyword evidence="6" id="KW-0443">Lipid metabolism</keyword>
<organism evidence="8 9">
    <name type="scientific">Nonomuraea jabiensis</name>
    <dbReference type="NCBI Taxonomy" id="882448"/>
    <lineage>
        <taxon>Bacteria</taxon>
        <taxon>Bacillati</taxon>
        <taxon>Actinomycetota</taxon>
        <taxon>Actinomycetes</taxon>
        <taxon>Streptosporangiales</taxon>
        <taxon>Streptosporangiaceae</taxon>
        <taxon>Nonomuraea</taxon>
    </lineage>
</organism>
<comment type="catalytic activity">
    <reaction evidence="1">
        <text>a 1,2-diacyl-sn-glycero-3-phosphocholine + H2O = a 1,2-diacyl-sn-glycero-3-phosphate + choline + H(+)</text>
        <dbReference type="Rhea" id="RHEA:14445"/>
        <dbReference type="ChEBI" id="CHEBI:15354"/>
        <dbReference type="ChEBI" id="CHEBI:15377"/>
        <dbReference type="ChEBI" id="CHEBI:15378"/>
        <dbReference type="ChEBI" id="CHEBI:57643"/>
        <dbReference type="ChEBI" id="CHEBI:58608"/>
        <dbReference type="EC" id="3.1.4.4"/>
    </reaction>
</comment>
<dbReference type="RefSeq" id="WP_185067661.1">
    <property type="nucleotide sequence ID" value="NZ_JACHMB010000001.1"/>
</dbReference>
<dbReference type="InterPro" id="IPR047955">
    <property type="entry name" value="DrmC-like"/>
</dbReference>
<comment type="similarity">
    <text evidence="2">Belongs to the phospholipase D family.</text>
</comment>
<evidence type="ECO:0000256" key="4">
    <source>
        <dbReference type="ARBA" id="ARBA00022801"/>
    </source>
</evidence>
<dbReference type="SUPFAM" id="SSF56024">
    <property type="entry name" value="Phospholipase D/nuclease"/>
    <property type="match status" value="1"/>
</dbReference>
<keyword evidence="9" id="KW-1185">Reference proteome</keyword>
<dbReference type="Proteomes" id="UP000579153">
    <property type="component" value="Unassembled WGS sequence"/>
</dbReference>
<feature type="domain" description="PLD phosphodiesterase" evidence="7">
    <location>
        <begin position="186"/>
        <end position="213"/>
    </location>
</feature>
<evidence type="ECO:0000256" key="2">
    <source>
        <dbReference type="ARBA" id="ARBA00008664"/>
    </source>
</evidence>
<dbReference type="PANTHER" id="PTHR43856:SF1">
    <property type="entry name" value="MITOCHONDRIAL CARDIOLIPIN HYDROLASE"/>
    <property type="match status" value="1"/>
</dbReference>
<gene>
    <name evidence="8" type="ORF">HD596_000483</name>
</gene>
<evidence type="ECO:0000313" key="8">
    <source>
        <dbReference type="EMBL" id="MBB5773727.1"/>
    </source>
</evidence>
<evidence type="ECO:0000256" key="5">
    <source>
        <dbReference type="ARBA" id="ARBA00022963"/>
    </source>
</evidence>
<sequence length="250" mass="26409">MRERAKAESTIARAASRLSASDLRLLAARIEENWHREAILTAVPRMGFAEVAAEVLDSGQTGTELAAYLRGLAAGLEAQADRVRVEAVWTGPRTLPVPVRATGNVLTEVVSEARYELAMMTYSAKPYEPVLVALAEAVGRGVTVTVVVETLAGAGSAMSGGEPAAAFASVAGIELWHWPLSKRDEAGAKMHAKLAVADRRTLLVSSANLTQSGVAKNIEAGLLVRGGTAPVRAAEHIAELRAKGILERLR</sequence>
<accession>A0A7W9L7Q4</accession>
<dbReference type="PANTHER" id="PTHR43856">
    <property type="entry name" value="CARDIOLIPIN HYDROLASE"/>
    <property type="match status" value="1"/>
</dbReference>
<dbReference type="GO" id="GO:0006793">
    <property type="term" value="P:phosphorus metabolic process"/>
    <property type="evidence" value="ECO:0007669"/>
    <property type="project" value="UniProtKB-ARBA"/>
</dbReference>
<dbReference type="Pfam" id="PF13091">
    <property type="entry name" value="PLDc_2"/>
    <property type="match status" value="1"/>
</dbReference>
<protein>
    <recommendedName>
        <fullName evidence="3">phospholipase D</fullName>
        <ecNumber evidence="3">3.1.4.4</ecNumber>
    </recommendedName>
</protein>
<evidence type="ECO:0000256" key="3">
    <source>
        <dbReference type="ARBA" id="ARBA00012027"/>
    </source>
</evidence>
<dbReference type="EC" id="3.1.4.4" evidence="3"/>
<evidence type="ECO:0000259" key="7">
    <source>
        <dbReference type="PROSITE" id="PS50035"/>
    </source>
</evidence>
<dbReference type="GO" id="GO:0004630">
    <property type="term" value="F:phospholipase D activity"/>
    <property type="evidence" value="ECO:0007669"/>
    <property type="project" value="UniProtKB-EC"/>
</dbReference>